<dbReference type="AlphaFoldDB" id="A0A421DQ83"/>
<reference evidence="1 2" key="1">
    <citation type="submission" date="2016-09" db="EMBL/GenBank/DDBJ databases">
        <authorList>
            <person name="Doonan J."/>
            <person name="Pachebat J.A."/>
            <person name="Golyshin P.N."/>
            <person name="Denman S."/>
            <person name="Mcdonald J.E."/>
        </authorList>
    </citation>
    <scope>NUCLEOTIDE SEQUENCE [LARGE SCALE GENOMIC DNA]</scope>
    <source>
        <strain evidence="1 2">NCPPB 3934</strain>
    </source>
</reference>
<dbReference type="Proteomes" id="UP000285648">
    <property type="component" value="Unassembled WGS sequence"/>
</dbReference>
<dbReference type="OrthoDB" id="6522517at2"/>
<protein>
    <recommendedName>
        <fullName evidence="3">ATP-dependent helicase HrpA</fullName>
    </recommendedName>
</protein>
<sequence length="68" mass="6855">MALGLSQVASQTATATLDGAMATSLTQSAEAQAAKLLLDTQNAVADGHMDSASKVMNAGQKTSKGIQF</sequence>
<dbReference type="RefSeq" id="WP_121574520.1">
    <property type="nucleotide sequence ID" value="NZ_MJLZ01000012.1"/>
</dbReference>
<comment type="caution">
    <text evidence="1">The sequence shown here is derived from an EMBL/GenBank/DDBJ whole genome shotgun (WGS) entry which is preliminary data.</text>
</comment>
<dbReference type="EMBL" id="MJLZ01000012">
    <property type="protein sequence ID" value="RLM25304.1"/>
    <property type="molecule type" value="Genomic_DNA"/>
</dbReference>
<name>A0A421DQ83_9GAMM</name>
<gene>
    <name evidence="1" type="ORF">BIY29_07265</name>
</gene>
<evidence type="ECO:0008006" key="3">
    <source>
        <dbReference type="Google" id="ProtNLM"/>
    </source>
</evidence>
<keyword evidence="2" id="KW-1185">Reference proteome</keyword>
<accession>A0A421DQ83</accession>
<organism evidence="1 2">
    <name type="scientific">Brenneria alni</name>
    <dbReference type="NCBI Taxonomy" id="71656"/>
    <lineage>
        <taxon>Bacteria</taxon>
        <taxon>Pseudomonadati</taxon>
        <taxon>Pseudomonadota</taxon>
        <taxon>Gammaproteobacteria</taxon>
        <taxon>Enterobacterales</taxon>
        <taxon>Pectobacteriaceae</taxon>
        <taxon>Brenneria</taxon>
    </lineage>
</organism>
<evidence type="ECO:0000313" key="1">
    <source>
        <dbReference type="EMBL" id="RLM25304.1"/>
    </source>
</evidence>
<proteinExistence type="predicted"/>
<evidence type="ECO:0000313" key="2">
    <source>
        <dbReference type="Proteomes" id="UP000285648"/>
    </source>
</evidence>